<name>A0A5N7C7G2_PETAA</name>
<reference evidence="2" key="1">
    <citation type="submission" date="2019-04" db="EMBL/GenBank/DDBJ databases">
        <title>Friends and foes A comparative genomics studyof 23 Aspergillus species from section Flavi.</title>
        <authorList>
            <consortium name="DOE Joint Genome Institute"/>
            <person name="Kjaerbolling I."/>
            <person name="Vesth T."/>
            <person name="Frisvad J.C."/>
            <person name="Nybo J.L."/>
            <person name="Theobald S."/>
            <person name="Kildgaard S."/>
            <person name="Isbrandt T."/>
            <person name="Kuo A."/>
            <person name="Sato A."/>
            <person name="Lyhne E.K."/>
            <person name="Kogle M.E."/>
            <person name="Wiebenga A."/>
            <person name="Kun R.S."/>
            <person name="Lubbers R.J."/>
            <person name="Makela M.R."/>
            <person name="Barry K."/>
            <person name="Chovatia M."/>
            <person name="Clum A."/>
            <person name="Daum C."/>
            <person name="Haridas S."/>
            <person name="He G."/>
            <person name="LaButti K."/>
            <person name="Lipzen A."/>
            <person name="Mondo S."/>
            <person name="Riley R."/>
            <person name="Salamov A."/>
            <person name="Simmons B.A."/>
            <person name="Magnuson J.K."/>
            <person name="Henrissat B."/>
            <person name="Mortensen U.H."/>
            <person name="Larsen T.O."/>
            <person name="Devries R.P."/>
            <person name="Grigoriev I.V."/>
            <person name="Machida M."/>
            <person name="Baker S.E."/>
            <person name="Andersen M.R."/>
        </authorList>
    </citation>
    <scope>NUCLEOTIDE SEQUENCE [LARGE SCALE GENOMIC DNA]</scope>
    <source>
        <strain evidence="2">IBT 14317</strain>
    </source>
</reference>
<dbReference type="Proteomes" id="UP000326877">
    <property type="component" value="Unassembled WGS sequence"/>
</dbReference>
<dbReference type="GO" id="GO:0016616">
    <property type="term" value="F:oxidoreductase activity, acting on the CH-OH group of donors, NAD or NADP as acceptor"/>
    <property type="evidence" value="ECO:0007669"/>
    <property type="project" value="InterPro"/>
</dbReference>
<proteinExistence type="predicted"/>
<dbReference type="Pfam" id="PF01073">
    <property type="entry name" value="3Beta_HSD"/>
    <property type="match status" value="1"/>
</dbReference>
<sequence length="307" mass="34098">MTEQYPVPTPTLGSVLLTGGNGINLDRNRHPNPNVYYHRADLSSAADVERAMQIARPVKIFHTTSPEFSDVPESAYTRIIVNGTHHLLNSSAKSGPRDVISPTPKTETRVYCLAKADAEEAIQAANRNGGCDDHAILTCALRPCLTFGEHDVSALGRMVAAARRGRLRFQMGNGQNPYDFMLRHTDLSVWVDGEVFNISNDDPWLFWDFQSAVSALTRNPIRPEDIVVIPKWVGLVIGFLGEWVVWATSGRTRTADMTREGIRFSTLIRTLDISKAKRVLGYCPAVGVWDGLERSVHWFMGLPQNPA</sequence>
<dbReference type="OrthoDB" id="10058185at2759"/>
<dbReference type="SUPFAM" id="SSF51735">
    <property type="entry name" value="NAD(P)-binding Rossmann-fold domains"/>
    <property type="match status" value="1"/>
</dbReference>
<protein>
    <recommendedName>
        <fullName evidence="1">3-beta hydroxysteroid dehydrogenase/isomerase domain-containing protein</fullName>
    </recommendedName>
</protein>
<dbReference type="InterPro" id="IPR036291">
    <property type="entry name" value="NAD(P)-bd_dom_sf"/>
</dbReference>
<accession>A0A5N7C7G2</accession>
<feature type="domain" description="3-beta hydroxysteroid dehydrogenase/isomerase" evidence="1">
    <location>
        <begin position="104"/>
        <end position="180"/>
    </location>
</feature>
<dbReference type="Gene3D" id="3.40.50.720">
    <property type="entry name" value="NAD(P)-binding Rossmann-like Domain"/>
    <property type="match status" value="1"/>
</dbReference>
<evidence type="ECO:0000313" key="2">
    <source>
        <dbReference type="EMBL" id="KAE8389657.1"/>
    </source>
</evidence>
<gene>
    <name evidence="2" type="ORF">BDV23DRAFT_184257</name>
</gene>
<organism evidence="2">
    <name type="scientific">Petromyces alliaceus</name>
    <name type="common">Aspergillus alliaceus</name>
    <dbReference type="NCBI Taxonomy" id="209559"/>
    <lineage>
        <taxon>Eukaryota</taxon>
        <taxon>Fungi</taxon>
        <taxon>Dikarya</taxon>
        <taxon>Ascomycota</taxon>
        <taxon>Pezizomycotina</taxon>
        <taxon>Eurotiomycetes</taxon>
        <taxon>Eurotiomycetidae</taxon>
        <taxon>Eurotiales</taxon>
        <taxon>Aspergillaceae</taxon>
        <taxon>Aspergillus</taxon>
        <taxon>Aspergillus subgen. Circumdati</taxon>
    </lineage>
</organism>
<dbReference type="EMBL" id="ML735263">
    <property type="protein sequence ID" value="KAE8389657.1"/>
    <property type="molecule type" value="Genomic_DNA"/>
</dbReference>
<evidence type="ECO:0000259" key="1">
    <source>
        <dbReference type="Pfam" id="PF01073"/>
    </source>
</evidence>
<dbReference type="GO" id="GO:0006694">
    <property type="term" value="P:steroid biosynthetic process"/>
    <property type="evidence" value="ECO:0007669"/>
    <property type="project" value="InterPro"/>
</dbReference>
<dbReference type="InterPro" id="IPR002225">
    <property type="entry name" value="3Beta_OHSteriod_DH/Estase"/>
</dbReference>
<dbReference type="AlphaFoldDB" id="A0A5N7C7G2"/>